<name>A0A1B9HZB8_9TREE</name>
<feature type="coiled-coil region" evidence="2">
    <location>
        <begin position="187"/>
        <end position="355"/>
    </location>
</feature>
<dbReference type="SUPFAM" id="SSF57850">
    <property type="entry name" value="RING/U-box"/>
    <property type="match status" value="1"/>
</dbReference>
<keyword evidence="1" id="KW-0862">Zinc</keyword>
<keyword evidence="2" id="KW-0175">Coiled coil</keyword>
<dbReference type="Gene3D" id="3.30.40.10">
    <property type="entry name" value="Zinc/RING finger domain, C3HC4 (zinc finger)"/>
    <property type="match status" value="1"/>
</dbReference>
<dbReference type="AlphaFoldDB" id="A0A1B9HZB8"/>
<feature type="domain" description="RING-type" evidence="4">
    <location>
        <begin position="11"/>
        <end position="85"/>
    </location>
</feature>
<evidence type="ECO:0000313" key="6">
    <source>
        <dbReference type="EMBL" id="WWC73079.1"/>
    </source>
</evidence>
<dbReference type="PANTHER" id="PTHR46569:SF1">
    <property type="entry name" value="E3 UBIQUITIN-PROTEIN LIGASE RFWD3-RELATED"/>
    <property type="match status" value="1"/>
</dbReference>
<dbReference type="EMBL" id="CP144528">
    <property type="protein sequence ID" value="WWC73079.1"/>
    <property type="molecule type" value="Genomic_DNA"/>
</dbReference>
<dbReference type="STRING" id="1296096.A0A1B9HZB8"/>
<dbReference type="EMBL" id="KI894013">
    <property type="protein sequence ID" value="OCF48633.1"/>
    <property type="molecule type" value="Genomic_DNA"/>
</dbReference>
<keyword evidence="7" id="KW-1185">Reference proteome</keyword>
<evidence type="ECO:0000259" key="4">
    <source>
        <dbReference type="PROSITE" id="PS50089"/>
    </source>
</evidence>
<reference evidence="5" key="1">
    <citation type="submission" date="2013-07" db="EMBL/GenBank/DDBJ databases">
        <title>The Genome Sequence of Cryptococcus pinus CBS10737.</title>
        <authorList>
            <consortium name="The Broad Institute Genome Sequencing Platform"/>
            <person name="Cuomo C."/>
            <person name="Litvintseva A."/>
            <person name="Chen Y."/>
            <person name="Heitman J."/>
            <person name="Sun S."/>
            <person name="Springer D."/>
            <person name="Dromer F."/>
            <person name="Young S.K."/>
            <person name="Zeng Q."/>
            <person name="Gargeya S."/>
            <person name="Fitzgerald M."/>
            <person name="Abouelleil A."/>
            <person name="Alvarado L."/>
            <person name="Berlin A.M."/>
            <person name="Chapman S.B."/>
            <person name="Dewar J."/>
            <person name="Goldberg J."/>
            <person name="Griggs A."/>
            <person name="Gujja S."/>
            <person name="Hansen M."/>
            <person name="Howarth C."/>
            <person name="Imamovic A."/>
            <person name="Larimer J."/>
            <person name="McCowan C."/>
            <person name="Murphy C."/>
            <person name="Pearson M."/>
            <person name="Priest M."/>
            <person name="Roberts A."/>
            <person name="Saif S."/>
            <person name="Shea T."/>
            <person name="Sykes S."/>
            <person name="Wortman J."/>
            <person name="Nusbaum C."/>
            <person name="Birren B."/>
        </authorList>
    </citation>
    <scope>NUCLEOTIDE SEQUENCE [LARGE SCALE GENOMIC DNA]</scope>
    <source>
        <strain evidence="5">CBS 10737</strain>
    </source>
</reference>
<feature type="region of interest" description="Disordered" evidence="3">
    <location>
        <begin position="452"/>
        <end position="487"/>
    </location>
</feature>
<dbReference type="SMART" id="SM00184">
    <property type="entry name" value="RING"/>
    <property type="match status" value="1"/>
</dbReference>
<dbReference type="SMART" id="SM01197">
    <property type="entry name" value="FANCL_C"/>
    <property type="match status" value="1"/>
</dbReference>
<dbReference type="PANTHER" id="PTHR46569">
    <property type="entry name" value="E3 UBIQUITIN-PROTEIN LIGASE TRAIP"/>
    <property type="match status" value="1"/>
</dbReference>
<dbReference type="Proteomes" id="UP000094020">
    <property type="component" value="Chromosome 10"/>
</dbReference>
<gene>
    <name evidence="5" type="ORF">I206_05413</name>
    <name evidence="6" type="ORF">I206_107044</name>
</gene>
<keyword evidence="1" id="KW-0479">Metal-binding</keyword>
<protein>
    <recommendedName>
        <fullName evidence="4">RING-type domain-containing protein</fullName>
    </recommendedName>
</protein>
<evidence type="ECO:0000256" key="1">
    <source>
        <dbReference type="PROSITE-ProRule" id="PRU00175"/>
    </source>
</evidence>
<dbReference type="CDD" id="cd16448">
    <property type="entry name" value="RING-H2"/>
    <property type="match status" value="1"/>
</dbReference>
<feature type="compositionally biased region" description="Low complexity" evidence="3">
    <location>
        <begin position="468"/>
        <end position="478"/>
    </location>
</feature>
<dbReference type="OrthoDB" id="3219336at2759"/>
<feature type="region of interest" description="Disordered" evidence="3">
    <location>
        <begin position="503"/>
        <end position="542"/>
    </location>
</feature>
<feature type="region of interest" description="Disordered" evidence="3">
    <location>
        <begin position="428"/>
        <end position="447"/>
    </location>
</feature>
<reference evidence="5" key="3">
    <citation type="submission" date="2016-07" db="EMBL/GenBank/DDBJ databases">
        <title>Evolution of pathogenesis and genome organization in the Tremellales.</title>
        <authorList>
            <person name="Cuomo C."/>
            <person name="Litvintseva A."/>
            <person name="Heitman J."/>
            <person name="Chen Y."/>
            <person name="Sun S."/>
            <person name="Springer D."/>
            <person name="Dromer F."/>
            <person name="Young S."/>
            <person name="Zeng Q."/>
            <person name="Chapman S."/>
            <person name="Gujja S."/>
            <person name="Saif S."/>
            <person name="Birren B."/>
        </authorList>
    </citation>
    <scope>NUCLEOTIDE SEQUENCE</scope>
    <source>
        <strain evidence="5">CBS 10737</strain>
    </source>
</reference>
<dbReference type="InterPro" id="IPR052639">
    <property type="entry name" value="TRAIP_ubiq-protein_ligase"/>
</dbReference>
<dbReference type="InterPro" id="IPR013083">
    <property type="entry name" value="Znf_RING/FYVE/PHD"/>
</dbReference>
<dbReference type="RefSeq" id="XP_019009852.1">
    <property type="nucleotide sequence ID" value="XM_019157134.1"/>
</dbReference>
<dbReference type="GO" id="GO:0016567">
    <property type="term" value="P:protein ubiquitination"/>
    <property type="evidence" value="ECO:0007669"/>
    <property type="project" value="TreeGrafter"/>
</dbReference>
<dbReference type="PROSITE" id="PS50089">
    <property type="entry name" value="ZF_RING_2"/>
    <property type="match status" value="1"/>
</dbReference>
<evidence type="ECO:0000256" key="2">
    <source>
        <dbReference type="SAM" id="Coils"/>
    </source>
</evidence>
<reference evidence="6" key="4">
    <citation type="submission" date="2024-02" db="EMBL/GenBank/DDBJ databases">
        <title>Comparative genomics of Cryptococcus and Kwoniella reveals pathogenesis evolution and contrasting modes of karyotype evolution via chromosome fusion or intercentromeric recombination.</title>
        <authorList>
            <person name="Coelho M.A."/>
            <person name="David-Palma M."/>
            <person name="Shea T."/>
            <person name="Bowers K."/>
            <person name="McGinley-Smith S."/>
            <person name="Mohammad A.W."/>
            <person name="Gnirke A."/>
            <person name="Yurkov A.M."/>
            <person name="Nowrousian M."/>
            <person name="Sun S."/>
            <person name="Cuomo C.A."/>
            <person name="Heitman J."/>
        </authorList>
    </citation>
    <scope>NUCLEOTIDE SEQUENCE</scope>
    <source>
        <strain evidence="6">CBS 10737</strain>
    </source>
</reference>
<dbReference type="KEGG" id="kpin:30173782"/>
<dbReference type="GO" id="GO:0090734">
    <property type="term" value="C:site of DNA damage"/>
    <property type="evidence" value="ECO:0007669"/>
    <property type="project" value="TreeGrafter"/>
</dbReference>
<accession>A0A1B9HZB8</accession>
<organism evidence="5">
    <name type="scientific">Kwoniella pini CBS 10737</name>
    <dbReference type="NCBI Taxonomy" id="1296096"/>
    <lineage>
        <taxon>Eukaryota</taxon>
        <taxon>Fungi</taxon>
        <taxon>Dikarya</taxon>
        <taxon>Basidiomycota</taxon>
        <taxon>Agaricomycotina</taxon>
        <taxon>Tremellomycetes</taxon>
        <taxon>Tremellales</taxon>
        <taxon>Cryptococcaceae</taxon>
        <taxon>Kwoniella</taxon>
    </lineage>
</organism>
<proteinExistence type="predicted"/>
<dbReference type="GO" id="GO:0031297">
    <property type="term" value="P:replication fork processing"/>
    <property type="evidence" value="ECO:0007669"/>
    <property type="project" value="TreeGrafter"/>
</dbReference>
<dbReference type="Pfam" id="PF13639">
    <property type="entry name" value="zf-RING_2"/>
    <property type="match status" value="1"/>
</dbReference>
<evidence type="ECO:0000313" key="7">
    <source>
        <dbReference type="Proteomes" id="UP000094020"/>
    </source>
</evidence>
<evidence type="ECO:0000313" key="5">
    <source>
        <dbReference type="EMBL" id="OCF48633.1"/>
    </source>
</evidence>
<reference evidence="6" key="2">
    <citation type="submission" date="2013-07" db="EMBL/GenBank/DDBJ databases">
        <authorList>
            <consortium name="The Broad Institute Genome Sequencing Platform"/>
            <person name="Cuomo C."/>
            <person name="Litvintseva A."/>
            <person name="Chen Y."/>
            <person name="Heitman J."/>
            <person name="Sun S."/>
            <person name="Springer D."/>
            <person name="Dromer F."/>
            <person name="Young S.K."/>
            <person name="Zeng Q."/>
            <person name="Gargeya S."/>
            <person name="Fitzgerald M."/>
            <person name="Abouelleil A."/>
            <person name="Alvarado L."/>
            <person name="Berlin A.M."/>
            <person name="Chapman S.B."/>
            <person name="Dewar J."/>
            <person name="Goldberg J."/>
            <person name="Griggs A."/>
            <person name="Gujja S."/>
            <person name="Hansen M."/>
            <person name="Howarth C."/>
            <person name="Imamovic A."/>
            <person name="Larimer J."/>
            <person name="McCowan C."/>
            <person name="Murphy C."/>
            <person name="Pearson M."/>
            <person name="Priest M."/>
            <person name="Roberts A."/>
            <person name="Saif S."/>
            <person name="Shea T."/>
            <person name="Sykes S."/>
            <person name="Wortman J."/>
            <person name="Nusbaum C."/>
            <person name="Birren B."/>
        </authorList>
    </citation>
    <scope>NUCLEOTIDE SEQUENCE</scope>
    <source>
        <strain evidence="6">CBS 10737</strain>
    </source>
</reference>
<sequence>MGRSRLEDVTCAICYDSLFNKRDDLRDLIPIATCDCGHVFHEPCLLEWFRTQSEQYLAAAREQGIDGRFGSPTLSDAPAECPSCRAECFADPETGQPSIHRLFIDFDNIFDNNNNSIIGSSPPPSSKMDKKGKGNAKEEEFLNLARRAKGIREEVKGLNAESTEEHMEGMIRRGENLVMDLIGIQVLDTVKNYIEGLTKEIKTLRKTLESNPLNPGLRERISTLRDQIINLERQSRLSLQREVRKVKDEEQARCERKVKRAEEERDLLQRAYEKEKVSRKTGMRSMEERVVDLERRLEEMSEQLKKEKEDRVALQATLQERTQQLKLSTKRVEDRKDLKRQLSVLQKENDKLITRIQSHQLVDKPEIEKEDNSVQEISRSRFPRLASSPSIHAKVEEDESLQIDMPAYDDSFVSPDRLLPARTTLKSLKTGNHHLEGGRHGRKHPTARIMEFNLEGDKENKNRRRSTSSKYFPSSSSVSDEEESPKKYPIKKKLTVNEEINKRSLTNPFQTTKQSVQRRQQLPTLGNTSNNGVIDLTESPNSSKLLKKDSNTASILRLADRNGRPLKGVVSGQKMKRKF</sequence>
<dbReference type="GO" id="GO:0061630">
    <property type="term" value="F:ubiquitin protein ligase activity"/>
    <property type="evidence" value="ECO:0007669"/>
    <property type="project" value="TreeGrafter"/>
</dbReference>
<dbReference type="InterPro" id="IPR001841">
    <property type="entry name" value="Znf_RING"/>
</dbReference>
<dbReference type="GO" id="GO:0005634">
    <property type="term" value="C:nucleus"/>
    <property type="evidence" value="ECO:0007669"/>
    <property type="project" value="TreeGrafter"/>
</dbReference>
<dbReference type="GeneID" id="30173782"/>
<keyword evidence="1" id="KW-0863">Zinc-finger</keyword>
<dbReference type="GO" id="GO:0008270">
    <property type="term" value="F:zinc ion binding"/>
    <property type="evidence" value="ECO:0007669"/>
    <property type="project" value="UniProtKB-KW"/>
</dbReference>
<evidence type="ECO:0000256" key="3">
    <source>
        <dbReference type="SAM" id="MobiDB-lite"/>
    </source>
</evidence>